<dbReference type="AlphaFoldDB" id="A0A4Y2C1M5"/>
<keyword evidence="2" id="KW-1185">Reference proteome</keyword>
<gene>
    <name evidence="1" type="ORF">AVEN_174041_1</name>
</gene>
<protein>
    <submittedName>
        <fullName evidence="1">Uncharacterized protein</fullName>
    </submittedName>
</protein>
<accession>A0A4Y2C1M5</accession>
<evidence type="ECO:0000313" key="2">
    <source>
        <dbReference type="Proteomes" id="UP000499080"/>
    </source>
</evidence>
<evidence type="ECO:0000313" key="1">
    <source>
        <dbReference type="EMBL" id="GBL98228.1"/>
    </source>
</evidence>
<name>A0A4Y2C1M5_ARAVE</name>
<sequence>MPYSFWRFEKNCHCQLSVWMEFMCPNSYLLQGFRSQFAAGINYNRLTSHLETTLELIFQIVRRHLTTINSLTPVLPKHPGTLNDSRYNRSSTKAGVLVAITDHGPIPLVGDITGRGNTTSALLHSKEKRQAAYSSGGFSSTYSWCQWESRHMSRITSKFAPHSP</sequence>
<comment type="caution">
    <text evidence="1">The sequence shown here is derived from an EMBL/GenBank/DDBJ whole genome shotgun (WGS) entry which is preliminary data.</text>
</comment>
<dbReference type="Proteomes" id="UP000499080">
    <property type="component" value="Unassembled WGS sequence"/>
</dbReference>
<reference evidence="1 2" key="1">
    <citation type="journal article" date="2019" name="Sci. Rep.">
        <title>Orb-weaving spider Araneus ventricosus genome elucidates the spidroin gene catalogue.</title>
        <authorList>
            <person name="Kono N."/>
            <person name="Nakamura H."/>
            <person name="Ohtoshi R."/>
            <person name="Moran D.A.P."/>
            <person name="Shinohara A."/>
            <person name="Yoshida Y."/>
            <person name="Fujiwara M."/>
            <person name="Mori M."/>
            <person name="Tomita M."/>
            <person name="Arakawa K."/>
        </authorList>
    </citation>
    <scope>NUCLEOTIDE SEQUENCE [LARGE SCALE GENOMIC DNA]</scope>
</reference>
<proteinExistence type="predicted"/>
<organism evidence="1 2">
    <name type="scientific">Araneus ventricosus</name>
    <name type="common">Orbweaver spider</name>
    <name type="synonym">Epeira ventricosa</name>
    <dbReference type="NCBI Taxonomy" id="182803"/>
    <lineage>
        <taxon>Eukaryota</taxon>
        <taxon>Metazoa</taxon>
        <taxon>Ecdysozoa</taxon>
        <taxon>Arthropoda</taxon>
        <taxon>Chelicerata</taxon>
        <taxon>Arachnida</taxon>
        <taxon>Araneae</taxon>
        <taxon>Araneomorphae</taxon>
        <taxon>Entelegynae</taxon>
        <taxon>Araneoidea</taxon>
        <taxon>Araneidae</taxon>
        <taxon>Araneus</taxon>
    </lineage>
</organism>
<dbReference type="EMBL" id="BGPR01000138">
    <property type="protein sequence ID" value="GBL98228.1"/>
    <property type="molecule type" value="Genomic_DNA"/>
</dbReference>